<reference evidence="2" key="1">
    <citation type="submission" date="2020-05" db="EMBL/GenBank/DDBJ databases">
        <authorList>
            <person name="Chiriac C."/>
            <person name="Salcher M."/>
            <person name="Ghai R."/>
            <person name="Kavagutti S V."/>
        </authorList>
    </citation>
    <scope>NUCLEOTIDE SEQUENCE</scope>
</reference>
<evidence type="ECO:0000256" key="1">
    <source>
        <dbReference type="SAM" id="Phobius"/>
    </source>
</evidence>
<accession>A0A6J6KHE8</accession>
<gene>
    <name evidence="2" type="ORF">UFOPK2179_00544</name>
</gene>
<dbReference type="EMBL" id="CAEZWC010000049">
    <property type="protein sequence ID" value="CAB4647555.1"/>
    <property type="molecule type" value="Genomic_DNA"/>
</dbReference>
<evidence type="ECO:0000313" key="2">
    <source>
        <dbReference type="EMBL" id="CAB4647555.1"/>
    </source>
</evidence>
<keyword evidence="1" id="KW-0472">Membrane</keyword>
<keyword evidence="1" id="KW-0812">Transmembrane</keyword>
<keyword evidence="1" id="KW-1133">Transmembrane helix</keyword>
<protein>
    <submittedName>
        <fullName evidence="2">Unannotated protein</fullName>
    </submittedName>
</protein>
<name>A0A6J6KHE8_9ZZZZ</name>
<dbReference type="AlphaFoldDB" id="A0A6J6KHE8"/>
<proteinExistence type="predicted"/>
<sequence length="45" mass="4895">MIGSLGNSFFIFSNPATVVAAFSYLTVKPSAINSWTKCLALEIRK</sequence>
<feature type="transmembrane region" description="Helical" evidence="1">
    <location>
        <begin position="6"/>
        <end position="27"/>
    </location>
</feature>
<organism evidence="2">
    <name type="scientific">freshwater metagenome</name>
    <dbReference type="NCBI Taxonomy" id="449393"/>
    <lineage>
        <taxon>unclassified sequences</taxon>
        <taxon>metagenomes</taxon>
        <taxon>ecological metagenomes</taxon>
    </lineage>
</organism>